<evidence type="ECO:0000313" key="3">
    <source>
        <dbReference type="Proteomes" id="UP000001940"/>
    </source>
</evidence>
<dbReference type="PaxDb" id="6239-K05C4.10"/>
<dbReference type="RefSeq" id="NP_493561.1">
    <property type="nucleotide sequence ID" value="NM_061160.1"/>
</dbReference>
<evidence type="ECO:0000256" key="1">
    <source>
        <dbReference type="SAM" id="Phobius"/>
    </source>
</evidence>
<protein>
    <submittedName>
        <fullName evidence="2">Uncharacterized protein</fullName>
    </submittedName>
</protein>
<dbReference type="HOGENOM" id="CLU_1497559_0_0_1"/>
<organism evidence="2 3">
    <name type="scientific">Caenorhabditis elegans</name>
    <dbReference type="NCBI Taxonomy" id="6239"/>
    <lineage>
        <taxon>Eukaryota</taxon>
        <taxon>Metazoa</taxon>
        <taxon>Ecdysozoa</taxon>
        <taxon>Nematoda</taxon>
        <taxon>Chromadorea</taxon>
        <taxon>Rhabditida</taxon>
        <taxon>Rhabditina</taxon>
        <taxon>Rhabditomorpha</taxon>
        <taxon>Rhabditoidea</taxon>
        <taxon>Rhabditidae</taxon>
        <taxon>Peloderinae</taxon>
        <taxon>Caenorhabditis</taxon>
    </lineage>
</organism>
<dbReference type="AGR" id="WB:WBGene00010586"/>
<keyword evidence="1" id="KW-0472">Membrane</keyword>
<dbReference type="Proteomes" id="UP000001940">
    <property type="component" value="Chromosome I"/>
</dbReference>
<accession>Q9XUU7</accession>
<evidence type="ECO:0000313" key="4">
    <source>
        <dbReference type="WormBase" id="K05C4.10"/>
    </source>
</evidence>
<keyword evidence="3" id="KW-1185">Reference proteome</keyword>
<keyword evidence="1" id="KW-1133">Transmembrane helix</keyword>
<dbReference type="KEGG" id="cel:CELE_K05C4.10"/>
<dbReference type="InParanoid" id="Q9XUU7"/>
<feature type="transmembrane region" description="Helical" evidence="1">
    <location>
        <begin position="12"/>
        <end position="30"/>
    </location>
</feature>
<keyword evidence="1" id="KW-0812">Transmembrane</keyword>
<evidence type="ECO:0000313" key="2">
    <source>
        <dbReference type="EMBL" id="CAB04570.1"/>
    </source>
</evidence>
<proteinExistence type="predicted"/>
<dbReference type="GeneID" id="187022"/>
<dbReference type="Bgee" id="WBGene00010586">
    <property type="expression patterns" value="Expressed in pharyngeal muscle cell (C elegans) and 1 other cell type or tissue"/>
</dbReference>
<reference evidence="2 3" key="1">
    <citation type="journal article" date="1998" name="Science">
        <title>Genome sequence of the nematode C. elegans: a platform for investigating biology.</title>
        <authorList>
            <consortium name="The C. elegans sequencing consortium"/>
            <person name="Sulson J.E."/>
            <person name="Waterston R."/>
        </authorList>
    </citation>
    <scope>NUCLEOTIDE SEQUENCE [LARGE SCALE GENOMIC DNA]</scope>
    <source>
        <strain evidence="2 3">Bristol N2</strain>
    </source>
</reference>
<dbReference type="UCSC" id="K05C4.10">
    <property type="organism name" value="c. elegans"/>
</dbReference>
<gene>
    <name evidence="2" type="ORF">CELE_K05C4.10</name>
    <name evidence="2 4" type="ORF">K05C4.10</name>
</gene>
<name>Q9XUU7_CAEEL</name>
<sequence>MEIEIKNRCIFFSFFYYIFFVHLSIFGGTFRRKRVCSSSAAPSEYTRPKIERGKGREDGIASSPSFWWVLFILTENEERESRMGQGNLAEKYISLRENERLLFLDLEKKTFGEKIKLSIESSILCSSEHVLQLLLIGSLIFFSRSSVHLFTLREASAAAAANLIICSLFSTLGEKFPKKL</sequence>
<dbReference type="WormBase" id="K05C4.10">
    <property type="protein sequence ID" value="CE19978"/>
    <property type="gene ID" value="WBGene00010586"/>
</dbReference>
<dbReference type="AlphaFoldDB" id="Q9XUU7"/>
<dbReference type="CTD" id="187022"/>
<dbReference type="EMBL" id="BX284601">
    <property type="protein sequence ID" value="CAB04570.1"/>
    <property type="molecule type" value="Genomic_DNA"/>
</dbReference>
<dbReference type="PIR" id="T23339">
    <property type="entry name" value="T23339"/>
</dbReference>